<dbReference type="Pfam" id="PF12823">
    <property type="entry name" value="DUF3817"/>
    <property type="match status" value="1"/>
</dbReference>
<dbReference type="RefSeq" id="WP_309850537.1">
    <property type="nucleotide sequence ID" value="NZ_BAAAIU010000005.1"/>
</dbReference>
<feature type="transmembrane region" description="Helical" evidence="6">
    <location>
        <begin position="145"/>
        <end position="164"/>
    </location>
</feature>
<feature type="transmembrane region" description="Helical" evidence="6">
    <location>
        <begin position="20"/>
        <end position="40"/>
    </location>
</feature>
<evidence type="ECO:0000256" key="1">
    <source>
        <dbReference type="ARBA" id="ARBA00004651"/>
    </source>
</evidence>
<comment type="caution">
    <text evidence="8">The sequence shown here is derived from an EMBL/GenBank/DDBJ whole genome shotgun (WGS) entry which is preliminary data.</text>
</comment>
<keyword evidence="4 6" id="KW-1133">Transmembrane helix</keyword>
<accession>A0AAE3YH26</accession>
<keyword evidence="2" id="KW-1003">Cell membrane</keyword>
<dbReference type="Proteomes" id="UP001247307">
    <property type="component" value="Unassembled WGS sequence"/>
</dbReference>
<feature type="transmembrane region" description="Helical" evidence="6">
    <location>
        <begin position="52"/>
        <end position="71"/>
    </location>
</feature>
<evidence type="ECO:0000256" key="4">
    <source>
        <dbReference type="ARBA" id="ARBA00022989"/>
    </source>
</evidence>
<dbReference type="AlphaFoldDB" id="A0AAE3YH26"/>
<dbReference type="PANTHER" id="PTHR40077">
    <property type="entry name" value="MEMBRANE PROTEIN-RELATED"/>
    <property type="match status" value="1"/>
</dbReference>
<reference evidence="8" key="1">
    <citation type="submission" date="2023-07" db="EMBL/GenBank/DDBJ databases">
        <title>Sequencing the genomes of 1000 actinobacteria strains.</title>
        <authorList>
            <person name="Klenk H.-P."/>
        </authorList>
    </citation>
    <scope>NUCLEOTIDE SEQUENCE</scope>
    <source>
        <strain evidence="8">DSM 13988</strain>
    </source>
</reference>
<dbReference type="NCBIfam" id="TIGR03954">
    <property type="entry name" value="integ_memb_HG"/>
    <property type="match status" value="1"/>
</dbReference>
<comment type="subcellular location">
    <subcellularLocation>
        <location evidence="1">Cell membrane</location>
        <topology evidence="1">Multi-pass membrane protein</topology>
    </subcellularLocation>
</comment>
<evidence type="ECO:0000256" key="5">
    <source>
        <dbReference type="ARBA" id="ARBA00023136"/>
    </source>
</evidence>
<sequence length="170" mass="17993">MTLADPAPQLMSPVRLYRLVARAEAVTWALLLIGMALKYVTKTTELGVRIGGLLHGIVFISYVVVTVAVWIDSRWSLGRGLLGLGSSILPFATLPFESDVEAKGKILPTWRLASPSDHARPGQQGTPRSFPERVLAGLLAHPSRAVVVGVALVVVLTVLALLVGPPGSSA</sequence>
<protein>
    <submittedName>
        <fullName evidence="8">Integral membrane protein</fullName>
    </submittedName>
</protein>
<keyword evidence="3 6" id="KW-0812">Transmembrane</keyword>
<keyword evidence="9" id="KW-1185">Reference proteome</keyword>
<dbReference type="EMBL" id="JAVDUI010000001">
    <property type="protein sequence ID" value="MDR6892055.1"/>
    <property type="molecule type" value="Genomic_DNA"/>
</dbReference>
<name>A0AAE3YH26_9MICC</name>
<evidence type="ECO:0000313" key="8">
    <source>
        <dbReference type="EMBL" id="MDR6892055.1"/>
    </source>
</evidence>
<evidence type="ECO:0000256" key="6">
    <source>
        <dbReference type="SAM" id="Phobius"/>
    </source>
</evidence>
<keyword evidence="5 6" id="KW-0472">Membrane</keyword>
<evidence type="ECO:0000256" key="3">
    <source>
        <dbReference type="ARBA" id="ARBA00022692"/>
    </source>
</evidence>
<dbReference type="PANTHER" id="PTHR40077:SF1">
    <property type="entry name" value="MEMBRANE PROTEIN"/>
    <property type="match status" value="1"/>
</dbReference>
<dbReference type="GO" id="GO:0005886">
    <property type="term" value="C:plasma membrane"/>
    <property type="evidence" value="ECO:0007669"/>
    <property type="project" value="UniProtKB-SubCell"/>
</dbReference>
<evidence type="ECO:0000313" key="9">
    <source>
        <dbReference type="Proteomes" id="UP001247307"/>
    </source>
</evidence>
<organism evidence="8 9">
    <name type="scientific">Falsarthrobacter nasiphocae</name>
    <dbReference type="NCBI Taxonomy" id="189863"/>
    <lineage>
        <taxon>Bacteria</taxon>
        <taxon>Bacillati</taxon>
        <taxon>Actinomycetota</taxon>
        <taxon>Actinomycetes</taxon>
        <taxon>Micrococcales</taxon>
        <taxon>Micrococcaceae</taxon>
        <taxon>Falsarthrobacter</taxon>
    </lineage>
</organism>
<evidence type="ECO:0000256" key="2">
    <source>
        <dbReference type="ARBA" id="ARBA00022475"/>
    </source>
</evidence>
<proteinExistence type="predicted"/>
<evidence type="ECO:0000259" key="7">
    <source>
        <dbReference type="Pfam" id="PF12823"/>
    </source>
</evidence>
<dbReference type="InterPro" id="IPR023845">
    <property type="entry name" value="DUF3817_TM"/>
</dbReference>
<feature type="domain" description="DUF3817" evidence="7">
    <location>
        <begin position="15"/>
        <end position="100"/>
    </location>
</feature>
<gene>
    <name evidence="8" type="ORF">J2S35_000995</name>
</gene>